<comment type="caution">
    <text evidence="2">The sequence shown here is derived from an EMBL/GenBank/DDBJ whole genome shotgun (WGS) entry which is preliminary data.</text>
</comment>
<dbReference type="AlphaFoldDB" id="A0A4Y4D2T5"/>
<dbReference type="Gene3D" id="3.40.50.300">
    <property type="entry name" value="P-loop containing nucleotide triphosphate hydrolases"/>
    <property type="match status" value="2"/>
</dbReference>
<dbReference type="EMBL" id="BJNW01000001">
    <property type="protein sequence ID" value="GEC97873.1"/>
    <property type="molecule type" value="Genomic_DNA"/>
</dbReference>
<accession>A0A4Y4D2T5</accession>
<dbReference type="GO" id="GO:0005524">
    <property type="term" value="F:ATP binding"/>
    <property type="evidence" value="ECO:0007669"/>
    <property type="project" value="UniProtKB-KW"/>
</dbReference>
<protein>
    <submittedName>
        <fullName evidence="2">ATP-binding protein</fullName>
    </submittedName>
</protein>
<keyword evidence="2" id="KW-0067">ATP-binding</keyword>
<evidence type="ECO:0000313" key="2">
    <source>
        <dbReference type="EMBL" id="GEC97873.1"/>
    </source>
</evidence>
<evidence type="ECO:0000313" key="3">
    <source>
        <dbReference type="Proteomes" id="UP000315730"/>
    </source>
</evidence>
<name>A0A4Y4D2T5_KOCVA</name>
<gene>
    <name evidence="2" type="ORF">KVA01_00280</name>
</gene>
<keyword evidence="3" id="KW-1185">Reference proteome</keyword>
<dbReference type="PANTHER" id="PTHR30121">
    <property type="entry name" value="UNCHARACTERIZED PROTEIN YJGR-RELATED"/>
    <property type="match status" value="1"/>
</dbReference>
<organism evidence="2 3">
    <name type="scientific">Kocuria varians</name>
    <name type="common">Micrococcus varians</name>
    <dbReference type="NCBI Taxonomy" id="1272"/>
    <lineage>
        <taxon>Bacteria</taxon>
        <taxon>Bacillati</taxon>
        <taxon>Actinomycetota</taxon>
        <taxon>Actinomycetes</taxon>
        <taxon>Micrococcales</taxon>
        <taxon>Micrococcaceae</taxon>
        <taxon>Kocuria</taxon>
    </lineage>
</organism>
<dbReference type="Proteomes" id="UP000315730">
    <property type="component" value="Unassembled WGS sequence"/>
</dbReference>
<keyword evidence="2" id="KW-0547">Nucleotide-binding</keyword>
<dbReference type="InterPro" id="IPR027417">
    <property type="entry name" value="P-loop_NTPase"/>
</dbReference>
<keyword evidence="1" id="KW-0175">Coiled coil</keyword>
<dbReference type="InterPro" id="IPR051162">
    <property type="entry name" value="T4SS_component"/>
</dbReference>
<proteinExistence type="predicted"/>
<dbReference type="RefSeq" id="WP_141268397.1">
    <property type="nucleotide sequence ID" value="NZ_BJNW01000001.1"/>
</dbReference>
<dbReference type="OrthoDB" id="9804380at2"/>
<evidence type="ECO:0000256" key="1">
    <source>
        <dbReference type="SAM" id="Coils"/>
    </source>
</evidence>
<dbReference type="SUPFAM" id="SSF52540">
    <property type="entry name" value="P-loop containing nucleoside triphosphate hydrolases"/>
    <property type="match status" value="1"/>
</dbReference>
<reference evidence="2 3" key="1">
    <citation type="submission" date="2019-06" db="EMBL/GenBank/DDBJ databases">
        <title>Whole genome shotgun sequence of Kocuria varians NBRC 15358.</title>
        <authorList>
            <person name="Hosoyama A."/>
            <person name="Uohara A."/>
            <person name="Ohji S."/>
            <person name="Ichikawa N."/>
        </authorList>
    </citation>
    <scope>NUCLEOTIDE SEQUENCE [LARGE SCALE GENOMIC DNA]</scope>
    <source>
        <strain evidence="2 3">NBRC 15358</strain>
    </source>
</reference>
<feature type="coiled-coil region" evidence="1">
    <location>
        <begin position="29"/>
        <end position="58"/>
    </location>
</feature>
<dbReference type="PANTHER" id="PTHR30121:SF6">
    <property type="entry name" value="SLR6007 PROTEIN"/>
    <property type="match status" value="1"/>
</dbReference>
<sequence length="495" mass="53685">MTRQPEAERLHTAVLVAPSKERRRLRTQRRQAAARLLAEQRQRELAEAKAKKTADRAERKATRYLPAAGEPGPAALRSPGRFRLPRHQDTSAMLAGAYPFLAEGGLGSQGVFIGQDLYSGGSFVYDPWVLYANGIITAPNIVVAGIVGSGKSSLAKALYTRSLGFGRRVYIPGDPKGEHTAVAEAVGGRAIKLGHGLSTRLNPLDEGYRPAGMSDQQWTATVISRRRDLIGALTETVLARPMSPLEHTAIDTALAVTMRDNDVPILPMVVDHLLDPADDPDGRLREDGRMVGHALRRLVHGDLAGLFDGPSTEVFDPSLPMISLDLSQVTENSTLISALMTCSSAWMEAALLDPAGGQRWCIYDEAWRLMSQPALLRRMDAHWRLARAYGIANAMIFHKISDLDNVGDQGSAMRGLANSLLANAETRVIYRQESDQLGPTSAALGLTGTEQGLLPTLGVGQGLWKIKGSSYVVQHQLHPAENRLFDTSSRAAART</sequence>